<dbReference type="SMART" id="SM00966">
    <property type="entry name" value="SpoVT_AbrB"/>
    <property type="match status" value="1"/>
</dbReference>
<dbReference type="Pfam" id="PF04014">
    <property type="entry name" value="MazE_antitoxin"/>
    <property type="match status" value="1"/>
</dbReference>
<name>A0A1F5Q2A6_9BACT</name>
<dbReference type="EMBL" id="MFFB01000006">
    <property type="protein sequence ID" value="OGE96258.1"/>
    <property type="molecule type" value="Genomic_DNA"/>
</dbReference>
<dbReference type="GO" id="GO:0003677">
    <property type="term" value="F:DNA binding"/>
    <property type="evidence" value="ECO:0007669"/>
    <property type="project" value="UniProtKB-UniRule"/>
</dbReference>
<reference evidence="3 4" key="1">
    <citation type="journal article" date="2016" name="Nat. Commun.">
        <title>Thousands of microbial genomes shed light on interconnected biogeochemical processes in an aquifer system.</title>
        <authorList>
            <person name="Anantharaman K."/>
            <person name="Brown C.T."/>
            <person name="Hug L.A."/>
            <person name="Sharon I."/>
            <person name="Castelle C.J."/>
            <person name="Probst A.J."/>
            <person name="Thomas B.C."/>
            <person name="Singh A."/>
            <person name="Wilkins M.J."/>
            <person name="Karaoz U."/>
            <person name="Brodie E.L."/>
            <person name="Williams K.H."/>
            <person name="Hubbard S.S."/>
            <person name="Banfield J.F."/>
        </authorList>
    </citation>
    <scope>NUCLEOTIDE SEQUENCE [LARGE SCALE GENOMIC DNA]</scope>
</reference>
<evidence type="ECO:0000256" key="1">
    <source>
        <dbReference type="PROSITE-ProRule" id="PRU01076"/>
    </source>
</evidence>
<dbReference type="Gene3D" id="2.10.260.10">
    <property type="match status" value="1"/>
</dbReference>
<evidence type="ECO:0000313" key="3">
    <source>
        <dbReference type="EMBL" id="OGE96258.1"/>
    </source>
</evidence>
<keyword evidence="1" id="KW-0238">DNA-binding</keyword>
<dbReference type="InterPro" id="IPR007159">
    <property type="entry name" value="SpoVT-AbrB_dom"/>
</dbReference>
<dbReference type="STRING" id="1817841.A3B10_03025"/>
<sequence length="83" mass="9383">MSKTTLSSKNQIVVPKDVRERLNLKSGSKILLYPMDETHAILTTQSEDYVKSLRGLGKEVWDALGGADKYIKEERASWDKKSV</sequence>
<dbReference type="SUPFAM" id="SSF89447">
    <property type="entry name" value="AbrB/MazE/MraZ-like"/>
    <property type="match status" value="1"/>
</dbReference>
<dbReference type="NCBIfam" id="TIGR01439">
    <property type="entry name" value="lp_hng_hel_AbrB"/>
    <property type="match status" value="1"/>
</dbReference>
<protein>
    <recommendedName>
        <fullName evidence="2">SpoVT-AbrB domain-containing protein</fullName>
    </recommendedName>
</protein>
<feature type="domain" description="SpoVT-AbrB" evidence="2">
    <location>
        <begin position="1"/>
        <end position="47"/>
    </location>
</feature>
<dbReference type="InterPro" id="IPR037914">
    <property type="entry name" value="SpoVT-AbrB_sf"/>
</dbReference>
<organism evidence="3 4">
    <name type="scientific">Candidatus Doudnabacteria bacterium RIFCSPLOWO2_01_FULL_44_21</name>
    <dbReference type="NCBI Taxonomy" id="1817841"/>
    <lineage>
        <taxon>Bacteria</taxon>
        <taxon>Candidatus Doudnaibacteriota</taxon>
    </lineage>
</organism>
<dbReference type="Proteomes" id="UP000177281">
    <property type="component" value="Unassembled WGS sequence"/>
</dbReference>
<gene>
    <name evidence="3" type="ORF">A3B10_03025</name>
</gene>
<dbReference type="AlphaFoldDB" id="A0A1F5Q2A6"/>
<evidence type="ECO:0000259" key="2">
    <source>
        <dbReference type="PROSITE" id="PS51740"/>
    </source>
</evidence>
<proteinExistence type="predicted"/>
<evidence type="ECO:0000313" key="4">
    <source>
        <dbReference type="Proteomes" id="UP000177281"/>
    </source>
</evidence>
<accession>A0A1F5Q2A6</accession>
<dbReference type="PROSITE" id="PS51740">
    <property type="entry name" value="SPOVT_ABRB"/>
    <property type="match status" value="1"/>
</dbReference>
<comment type="caution">
    <text evidence="3">The sequence shown here is derived from an EMBL/GenBank/DDBJ whole genome shotgun (WGS) entry which is preliminary data.</text>
</comment>